<dbReference type="PROSITE" id="PS00108">
    <property type="entry name" value="PROTEIN_KINASE_ST"/>
    <property type="match status" value="1"/>
</dbReference>
<dbReference type="GO" id="GO:0000196">
    <property type="term" value="P:cell integrity MAPK cascade"/>
    <property type="evidence" value="ECO:0007669"/>
    <property type="project" value="TreeGrafter"/>
</dbReference>
<evidence type="ECO:0000256" key="6">
    <source>
        <dbReference type="ARBA" id="ARBA00038999"/>
    </source>
</evidence>
<dbReference type="Gene3D" id="1.10.510.10">
    <property type="entry name" value="Transferase(Phosphotransferase) domain 1"/>
    <property type="match status" value="1"/>
</dbReference>
<evidence type="ECO:0000256" key="1">
    <source>
        <dbReference type="ARBA" id="ARBA00022679"/>
    </source>
</evidence>
<evidence type="ECO:0000256" key="2">
    <source>
        <dbReference type="ARBA" id="ARBA00022741"/>
    </source>
</evidence>
<dbReference type="STRING" id="133381.A0A2T9Z8T1"/>
<dbReference type="FunFam" id="1.10.510.10:FF:000263">
    <property type="entry name" value="MAP kinase skh1/pek1"/>
    <property type="match status" value="1"/>
</dbReference>
<dbReference type="OrthoDB" id="10252354at2759"/>
<protein>
    <recommendedName>
        <fullName evidence="6">mitogen-activated protein kinase kinase</fullName>
        <ecNumber evidence="6">2.7.12.2</ecNumber>
    </recommendedName>
</protein>
<feature type="compositionally biased region" description="Polar residues" evidence="7">
    <location>
        <begin position="131"/>
        <end position="140"/>
    </location>
</feature>
<proteinExistence type="inferred from homology"/>
<evidence type="ECO:0000256" key="3">
    <source>
        <dbReference type="ARBA" id="ARBA00022777"/>
    </source>
</evidence>
<dbReference type="GO" id="GO:0060237">
    <property type="term" value="P:regulation of fungal-type cell wall organization"/>
    <property type="evidence" value="ECO:0007669"/>
    <property type="project" value="TreeGrafter"/>
</dbReference>
<name>A0A2T9Z8T1_9FUNG</name>
<dbReference type="InterPro" id="IPR000719">
    <property type="entry name" value="Prot_kinase_dom"/>
</dbReference>
<dbReference type="SUPFAM" id="SSF56112">
    <property type="entry name" value="Protein kinase-like (PK-like)"/>
    <property type="match status" value="1"/>
</dbReference>
<dbReference type="EC" id="2.7.12.2" evidence="6"/>
<dbReference type="InterPro" id="IPR008271">
    <property type="entry name" value="Ser/Thr_kinase_AS"/>
</dbReference>
<gene>
    <name evidence="9" type="ORF">BB560_004592</name>
</gene>
<reference evidence="9 10" key="1">
    <citation type="journal article" date="2018" name="MBio">
        <title>Comparative Genomics Reveals the Core Gene Toolbox for the Fungus-Insect Symbiosis.</title>
        <authorList>
            <person name="Wang Y."/>
            <person name="Stata M."/>
            <person name="Wang W."/>
            <person name="Stajich J.E."/>
            <person name="White M.M."/>
            <person name="Moncalvo J.M."/>
        </authorList>
    </citation>
    <scope>NUCLEOTIDE SEQUENCE [LARGE SCALE GENOMIC DNA]</scope>
    <source>
        <strain evidence="9 10">SC-DP-2</strain>
    </source>
</reference>
<feature type="domain" description="Protein kinase" evidence="8">
    <location>
        <begin position="190"/>
        <end position="453"/>
    </location>
</feature>
<dbReference type="Proteomes" id="UP000245609">
    <property type="component" value="Unassembled WGS sequence"/>
</dbReference>
<keyword evidence="4" id="KW-0067">ATP-binding</keyword>
<evidence type="ECO:0000259" key="8">
    <source>
        <dbReference type="PROSITE" id="PS50011"/>
    </source>
</evidence>
<keyword evidence="10" id="KW-1185">Reference proteome</keyword>
<dbReference type="PANTHER" id="PTHR48013:SF6">
    <property type="entry name" value="MAP KINASE KINASE MKK1_SSP32-RELATED"/>
    <property type="match status" value="1"/>
</dbReference>
<comment type="caution">
    <text evidence="9">The sequence shown here is derived from an EMBL/GenBank/DDBJ whole genome shotgun (WGS) entry which is preliminary data.</text>
</comment>
<sequence length="473" mass="52301">MPPKVEIPVHPPNSTLADFSSSAASRKQSRDMFEDYLSHSNDFSSNLQENFISVNSLNSKNQLLSAKKNIPSLTSLDTRYGTVPPSNEYISGQIFPSLASMSSSSSSSSFQARNMAPPPLLPIKTLHQIEPSLSSNNQNPGKILPSSDSLPYIRPSSRARRKLETGGDLDASDSEASNSSEEYILNEKTTKTLSKLGEGAVGTVYKICHITTGKLMARKSVDVYPDETTYRQLVRELSFLKYCDSPHIVKFYGASFIDNEDGQSIYMYMEYCDAGSLHNIYKKVGSMNGRIGEGVLGKVAEAVLNGLVYLHKNRIIHRDIKPSNILLTGSGGIKLCDFGVSGELVDSIAQTFVGTSYYMAPERIQGAGYSVKSDVWSLGLTLMEVARGRFPFPEDSKEKLTVIELLDYIVRMPIPSLPKSQFSPEFIDFTNSCLIKNADNRPTPSQLLEHPFIVKSQKNNLDLESWIMRILSS</sequence>
<keyword evidence="3" id="KW-0418">Kinase</keyword>
<feature type="compositionally biased region" description="Polar residues" evidence="7">
    <location>
        <begin position="12"/>
        <end position="23"/>
    </location>
</feature>
<dbReference type="SMART" id="SM00220">
    <property type="entry name" value="S_TKc"/>
    <property type="match status" value="1"/>
</dbReference>
<comment type="similarity">
    <text evidence="5">Belongs to the protein kinase superfamily. STE Ser/Thr protein kinase family. MAP kinase kinase subfamily.</text>
</comment>
<dbReference type="PROSITE" id="PS50011">
    <property type="entry name" value="PROTEIN_KINASE_DOM"/>
    <property type="match status" value="1"/>
</dbReference>
<dbReference type="GO" id="GO:0005524">
    <property type="term" value="F:ATP binding"/>
    <property type="evidence" value="ECO:0007669"/>
    <property type="project" value="UniProtKB-KW"/>
</dbReference>
<dbReference type="EMBL" id="MBFS01001452">
    <property type="protein sequence ID" value="PVV01008.1"/>
    <property type="molecule type" value="Genomic_DNA"/>
</dbReference>
<feature type="compositionally biased region" description="Pro residues" evidence="7">
    <location>
        <begin position="1"/>
        <end position="11"/>
    </location>
</feature>
<keyword evidence="1" id="KW-0808">Transferase</keyword>
<organism evidence="9 10">
    <name type="scientific">Smittium megazygosporum</name>
    <dbReference type="NCBI Taxonomy" id="133381"/>
    <lineage>
        <taxon>Eukaryota</taxon>
        <taxon>Fungi</taxon>
        <taxon>Fungi incertae sedis</taxon>
        <taxon>Zoopagomycota</taxon>
        <taxon>Kickxellomycotina</taxon>
        <taxon>Harpellomycetes</taxon>
        <taxon>Harpellales</taxon>
        <taxon>Legeriomycetaceae</taxon>
        <taxon>Smittium</taxon>
    </lineage>
</organism>
<accession>A0A2T9Z8T1</accession>
<evidence type="ECO:0000313" key="10">
    <source>
        <dbReference type="Proteomes" id="UP000245609"/>
    </source>
</evidence>
<dbReference type="Gene3D" id="3.30.200.20">
    <property type="entry name" value="Phosphorylase Kinase, domain 1"/>
    <property type="match status" value="1"/>
</dbReference>
<evidence type="ECO:0000256" key="4">
    <source>
        <dbReference type="ARBA" id="ARBA00022840"/>
    </source>
</evidence>
<feature type="region of interest" description="Disordered" evidence="7">
    <location>
        <begin position="1"/>
        <end position="23"/>
    </location>
</feature>
<keyword evidence="2" id="KW-0547">Nucleotide-binding</keyword>
<evidence type="ECO:0000256" key="5">
    <source>
        <dbReference type="ARBA" id="ARBA00038035"/>
    </source>
</evidence>
<dbReference type="PANTHER" id="PTHR48013">
    <property type="entry name" value="DUAL SPECIFICITY MITOGEN-ACTIVATED PROTEIN KINASE KINASE 5-RELATED"/>
    <property type="match status" value="1"/>
</dbReference>
<dbReference type="InterPro" id="IPR011009">
    <property type="entry name" value="Kinase-like_dom_sf"/>
</dbReference>
<evidence type="ECO:0000313" key="9">
    <source>
        <dbReference type="EMBL" id="PVV01008.1"/>
    </source>
</evidence>
<dbReference type="AlphaFoldDB" id="A0A2T9Z8T1"/>
<dbReference type="GO" id="GO:0004708">
    <property type="term" value="F:MAP kinase kinase activity"/>
    <property type="evidence" value="ECO:0007669"/>
    <property type="project" value="UniProtKB-EC"/>
</dbReference>
<evidence type="ECO:0000256" key="7">
    <source>
        <dbReference type="SAM" id="MobiDB-lite"/>
    </source>
</evidence>
<feature type="region of interest" description="Disordered" evidence="7">
    <location>
        <begin position="131"/>
        <end position="181"/>
    </location>
</feature>
<dbReference type="Pfam" id="PF00069">
    <property type="entry name" value="Pkinase"/>
    <property type="match status" value="1"/>
</dbReference>